<reference evidence="1 2" key="1">
    <citation type="journal article" date="2020" name="Front. Microbiol.">
        <title>Genomic Analysis and Antimicrobial Resistance of Aliarcobacter cryaerophilus Strains From German Water Poultry.</title>
        <authorList>
            <person name="Muller E."/>
            <person name="Hotzel H."/>
            <person name="Ahlers C."/>
            <person name="Hanel I."/>
            <person name="Tomaso H."/>
            <person name="Abdel-Glil M.Y."/>
        </authorList>
    </citation>
    <scope>NUCLEOTIDE SEQUENCE [LARGE SCALE GENOMIC DNA]</scope>
    <source>
        <strain evidence="1 2">16CS1285-4</strain>
    </source>
</reference>
<dbReference type="Proteomes" id="UP000515842">
    <property type="component" value="Chromosome"/>
</dbReference>
<evidence type="ECO:0000313" key="2">
    <source>
        <dbReference type="Proteomes" id="UP000515842"/>
    </source>
</evidence>
<sequence>MKKKEVFDYIIKNIPIAKTIIKGCFEKRLEYLCSQRLNSGQKEIQYFKNDDVYCLPYSTRQKIMNDNLEDEKLYFDMIDSLIIRIKQKILDLNISNNNIDLKKIAETIIFILQEIYKKKGLEFSSYLKFNTDEDNDISWFIEDIISLSISNKLEITGEFKTKITSLVLSIIRNIAYSGNAEEKKYLNKISRTFALLFSLKADINIFQYFQQLSSKLKVYVGSDILVRALSEEFLHKDNKDTINMLKIISSSGVKIILTELTLNEVWTNMKNSDYEYLNHVKNQEEYMKEDKIKDIQKILVRAYLYNKNEIKSWSNFINSFCTYKNLHNDSAKQELENYLKLEYNFSFISEKSIDIVISDEKESITKIKDEAIKIGIDETLSNNKSKLIHMVYSQRVKDKEQGNTTGFGYQTWWLTDEKKIFGVTRELIKKNNGHYAMKPEFLLNYIAIMPSKNNILDTYESAFPNILSSSISERLKSDIEEKTTKRFEDIHKYKKSRIQVMVDTKVNHLIGN</sequence>
<name>A0A7G9LLA1_9BACT</name>
<dbReference type="EMBL" id="CP060693">
    <property type="protein sequence ID" value="QNM89400.1"/>
    <property type="molecule type" value="Genomic_DNA"/>
</dbReference>
<protein>
    <submittedName>
        <fullName evidence="1">Uncharacterized protein</fullName>
    </submittedName>
</protein>
<organism evidence="1 2">
    <name type="scientific">Aliarcobacter cryaerophilus</name>
    <dbReference type="NCBI Taxonomy" id="28198"/>
    <lineage>
        <taxon>Bacteria</taxon>
        <taxon>Pseudomonadati</taxon>
        <taxon>Campylobacterota</taxon>
        <taxon>Epsilonproteobacteria</taxon>
        <taxon>Campylobacterales</taxon>
        <taxon>Arcobacteraceae</taxon>
        <taxon>Aliarcobacter</taxon>
    </lineage>
</organism>
<proteinExistence type="predicted"/>
<dbReference type="RefSeq" id="WP_187473955.1">
    <property type="nucleotide sequence ID" value="NZ_CP060693.1"/>
</dbReference>
<evidence type="ECO:0000313" key="1">
    <source>
        <dbReference type="EMBL" id="QNM89400.1"/>
    </source>
</evidence>
<dbReference type="AlphaFoldDB" id="A0A7G9LLA1"/>
<accession>A0A7G9LLA1</accession>
<gene>
    <name evidence="1" type="ORF">HOO34_06900</name>
</gene>